<reference evidence="7 8" key="1">
    <citation type="submission" date="2019-04" db="EMBL/GenBank/DDBJ databases">
        <title>Bacillus sediminilitoris sp. nov., isolated from a tidal flat sediment on the East China Sea.</title>
        <authorList>
            <person name="Wei Y."/>
            <person name="Mao H."/>
            <person name="Fang J."/>
        </authorList>
    </citation>
    <scope>NUCLEOTIDE SEQUENCE [LARGE SCALE GENOMIC DNA]</scope>
    <source>
        <strain evidence="7 8">DSL-17</strain>
    </source>
</reference>
<dbReference type="EMBL" id="SSNT01000010">
    <property type="protein sequence ID" value="THF78948.1"/>
    <property type="molecule type" value="Genomic_DNA"/>
</dbReference>
<keyword evidence="2" id="KW-0479">Metal-binding</keyword>
<keyword evidence="1" id="KW-0645">Protease</keyword>
<protein>
    <submittedName>
        <fullName evidence="7">M67 family metallopeptidase</fullName>
    </submittedName>
</protein>
<accession>A0A4S4BUY9</accession>
<keyword evidence="4" id="KW-0862">Zinc</keyword>
<evidence type="ECO:0000259" key="6">
    <source>
        <dbReference type="Pfam" id="PF14464"/>
    </source>
</evidence>
<dbReference type="Proteomes" id="UP000310334">
    <property type="component" value="Unassembled WGS sequence"/>
</dbReference>
<dbReference type="Pfam" id="PF14464">
    <property type="entry name" value="Prok-JAB"/>
    <property type="match status" value="1"/>
</dbReference>
<keyword evidence="5" id="KW-0482">Metalloprotease</keyword>
<keyword evidence="3" id="KW-0378">Hydrolase</keyword>
<evidence type="ECO:0000256" key="5">
    <source>
        <dbReference type="ARBA" id="ARBA00023049"/>
    </source>
</evidence>
<keyword evidence="8" id="KW-1185">Reference proteome</keyword>
<dbReference type="InterPro" id="IPR028090">
    <property type="entry name" value="JAB_dom_prok"/>
</dbReference>
<evidence type="ECO:0000256" key="4">
    <source>
        <dbReference type="ARBA" id="ARBA00022833"/>
    </source>
</evidence>
<organism evidence="7 8">
    <name type="scientific">Metabacillus sediminilitoris</name>
    <dbReference type="NCBI Taxonomy" id="2567941"/>
    <lineage>
        <taxon>Bacteria</taxon>
        <taxon>Bacillati</taxon>
        <taxon>Bacillota</taxon>
        <taxon>Bacilli</taxon>
        <taxon>Bacillales</taxon>
        <taxon>Bacillaceae</taxon>
        <taxon>Metabacillus</taxon>
    </lineage>
</organism>
<dbReference type="CDD" id="cd08070">
    <property type="entry name" value="MPN_like"/>
    <property type="match status" value="1"/>
</dbReference>
<dbReference type="Gene3D" id="3.40.140.10">
    <property type="entry name" value="Cytidine Deaminase, domain 2"/>
    <property type="match status" value="1"/>
</dbReference>
<evidence type="ECO:0000313" key="7">
    <source>
        <dbReference type="EMBL" id="THF78948.1"/>
    </source>
</evidence>
<dbReference type="PANTHER" id="PTHR34858:SF1">
    <property type="entry name" value="CYSO-CYSTEINE PEPTIDASE"/>
    <property type="match status" value="1"/>
</dbReference>
<proteinExistence type="predicted"/>
<dbReference type="SUPFAM" id="SSF102712">
    <property type="entry name" value="JAB1/MPN domain"/>
    <property type="match status" value="1"/>
</dbReference>
<dbReference type="PANTHER" id="PTHR34858">
    <property type="entry name" value="CYSO-CYSTEINE PEPTIDASE"/>
    <property type="match status" value="1"/>
</dbReference>
<comment type="caution">
    <text evidence="7">The sequence shown here is derived from an EMBL/GenBank/DDBJ whole genome shotgun (WGS) entry which is preliminary data.</text>
</comment>
<dbReference type="AlphaFoldDB" id="A0A4S4BUY9"/>
<evidence type="ECO:0000256" key="2">
    <source>
        <dbReference type="ARBA" id="ARBA00022723"/>
    </source>
</evidence>
<dbReference type="InterPro" id="IPR051929">
    <property type="entry name" value="VirAsm_ModProt"/>
</dbReference>
<gene>
    <name evidence="7" type="ORF">E6W99_14605</name>
</gene>
<evidence type="ECO:0000256" key="3">
    <source>
        <dbReference type="ARBA" id="ARBA00022801"/>
    </source>
</evidence>
<dbReference type="GO" id="GO:0008270">
    <property type="term" value="F:zinc ion binding"/>
    <property type="evidence" value="ECO:0007669"/>
    <property type="project" value="TreeGrafter"/>
</dbReference>
<name>A0A4S4BUY9_9BACI</name>
<feature type="domain" description="JAB" evidence="6">
    <location>
        <begin position="24"/>
        <end position="123"/>
    </location>
</feature>
<dbReference type="GO" id="GO:0008235">
    <property type="term" value="F:metalloexopeptidase activity"/>
    <property type="evidence" value="ECO:0007669"/>
    <property type="project" value="TreeGrafter"/>
</dbReference>
<evidence type="ECO:0000313" key="8">
    <source>
        <dbReference type="Proteomes" id="UP000310334"/>
    </source>
</evidence>
<dbReference type="RefSeq" id="WP_136355118.1">
    <property type="nucleotide sequence ID" value="NZ_CP046266.1"/>
</dbReference>
<dbReference type="OrthoDB" id="9802958at2"/>
<dbReference type="GO" id="GO:0006508">
    <property type="term" value="P:proteolysis"/>
    <property type="evidence" value="ECO:0007669"/>
    <property type="project" value="UniProtKB-KW"/>
</dbReference>
<sequence>METNGIKNNLSHKGDAAQFEIKKTVYEDMISYCQKALPNEACGLLSGVKATGSTVWKLLNESLNPNRFYLSAETVKTAVEKMEENGEKLSGIFHSHPSTPAFPSSHDIKNNPYPHLAYIIVSFYKGKVEVKCFKMDGKTVTPMKLLVIDE</sequence>
<evidence type="ECO:0000256" key="1">
    <source>
        <dbReference type="ARBA" id="ARBA00022670"/>
    </source>
</evidence>